<dbReference type="SUPFAM" id="SSF52402">
    <property type="entry name" value="Adenine nucleotide alpha hydrolases-like"/>
    <property type="match status" value="2"/>
</dbReference>
<dbReference type="EMBL" id="CP042831">
    <property type="protein sequence ID" value="QEE49172.1"/>
    <property type="molecule type" value="Genomic_DNA"/>
</dbReference>
<dbReference type="Gene3D" id="3.40.50.620">
    <property type="entry name" value="HUPs"/>
    <property type="match status" value="2"/>
</dbReference>
<comment type="similarity">
    <text evidence="1">Belongs to the universal stress protein A family.</text>
</comment>
<dbReference type="PANTHER" id="PTHR46268">
    <property type="entry name" value="STRESS RESPONSE PROTEIN NHAX"/>
    <property type="match status" value="1"/>
</dbReference>
<protein>
    <submittedName>
        <fullName evidence="3">Universal stress protein</fullName>
    </submittedName>
</protein>
<proteinExistence type="inferred from homology"/>
<gene>
    <name evidence="3" type="ORF">FUA48_06135</name>
</gene>
<dbReference type="RefSeq" id="WP_147582726.1">
    <property type="nucleotide sequence ID" value="NZ_CP042831.1"/>
</dbReference>
<accession>A0A5B9FWS6</accession>
<name>A0A5B9FWS6_9FLAO</name>
<dbReference type="InterPro" id="IPR006016">
    <property type="entry name" value="UspA"/>
</dbReference>
<evidence type="ECO:0000256" key="1">
    <source>
        <dbReference type="ARBA" id="ARBA00008791"/>
    </source>
</evidence>
<dbReference type="PRINTS" id="PR01438">
    <property type="entry name" value="UNVRSLSTRESS"/>
</dbReference>
<dbReference type="OrthoDB" id="9788959at2"/>
<dbReference type="Pfam" id="PF00582">
    <property type="entry name" value="Usp"/>
    <property type="match status" value="2"/>
</dbReference>
<dbReference type="AlphaFoldDB" id="A0A5B9FWS6"/>
<dbReference type="KEGG" id="fak:FUA48_06135"/>
<keyword evidence="4" id="KW-1185">Reference proteome</keyword>
<dbReference type="InterPro" id="IPR006015">
    <property type="entry name" value="Universal_stress_UspA"/>
</dbReference>
<feature type="domain" description="UspA" evidence="2">
    <location>
        <begin position="1"/>
        <end position="148"/>
    </location>
</feature>
<evidence type="ECO:0000313" key="4">
    <source>
        <dbReference type="Proteomes" id="UP000321222"/>
    </source>
</evidence>
<evidence type="ECO:0000313" key="3">
    <source>
        <dbReference type="EMBL" id="QEE49172.1"/>
    </source>
</evidence>
<evidence type="ECO:0000259" key="2">
    <source>
        <dbReference type="Pfam" id="PF00582"/>
    </source>
</evidence>
<organism evidence="3 4">
    <name type="scientific">Flavobacterium alkalisoli</name>
    <dbReference type="NCBI Taxonomy" id="2602769"/>
    <lineage>
        <taxon>Bacteria</taxon>
        <taxon>Pseudomonadati</taxon>
        <taxon>Bacteroidota</taxon>
        <taxon>Flavobacteriia</taxon>
        <taxon>Flavobacteriales</taxon>
        <taxon>Flavobacteriaceae</taxon>
        <taxon>Flavobacterium</taxon>
    </lineage>
</organism>
<feature type="domain" description="UspA" evidence="2">
    <location>
        <begin position="158"/>
        <end position="280"/>
    </location>
</feature>
<dbReference type="CDD" id="cd00293">
    <property type="entry name" value="USP-like"/>
    <property type="match status" value="2"/>
</dbReference>
<dbReference type="PANTHER" id="PTHR46268:SF6">
    <property type="entry name" value="UNIVERSAL STRESS PROTEIN UP12"/>
    <property type="match status" value="1"/>
</dbReference>
<sequence length="282" mass="31515">MKRILVPTDFSDHAEYALKVAAQIARKNNGEIYLLHMLEMPSHISNDGIGESNAVGSSSDIPEVMFFMEKTRERFQEVVNEPYLQGINIVEAIQFEKAFDGIISHSKKHNIDLVVMGSHGASGFREMFIGSNTEKVVRTSDIPVLVIKKEEGEFNPQNFVFASDFSSEIKKPFKDVVAFANAFDANLHLVFVNTPNDFKSTHAAEKLIHDFTADANIKNGYTTHIYNDINVEKGILHFSNKVNADLIGMCTHGRQGLAHFFNGSISEDLVNHAVRPVVTFKI</sequence>
<dbReference type="Proteomes" id="UP000321222">
    <property type="component" value="Chromosome"/>
</dbReference>
<dbReference type="InterPro" id="IPR014729">
    <property type="entry name" value="Rossmann-like_a/b/a_fold"/>
</dbReference>
<reference evidence="3 4" key="1">
    <citation type="submission" date="2019-08" db="EMBL/GenBank/DDBJ databases">
        <title>Flavobacterium alkalisoli sp. nov., isolated from rhizosphere soil of Suaeda salsa.</title>
        <authorList>
            <person name="Sun J.-Q."/>
            <person name="Xu L."/>
        </authorList>
    </citation>
    <scope>NUCLEOTIDE SEQUENCE [LARGE SCALE GENOMIC DNA]</scope>
    <source>
        <strain evidence="3 4">XS-5</strain>
    </source>
</reference>